<dbReference type="EMBL" id="BJWG01000014">
    <property type="protein sequence ID" value="GEL96119.1"/>
    <property type="molecule type" value="Genomic_DNA"/>
</dbReference>
<dbReference type="InterPro" id="IPR012319">
    <property type="entry name" value="FPG_cat"/>
</dbReference>
<dbReference type="RefSeq" id="WP_146843764.1">
    <property type="nucleotide sequence ID" value="NZ_BJWG01000014.1"/>
</dbReference>
<gene>
    <name evidence="2" type="ORF">CCO02nite_27770</name>
</gene>
<dbReference type="Pfam" id="PF01149">
    <property type="entry name" value="Fapy_DNA_glyco"/>
    <property type="match status" value="1"/>
</dbReference>
<sequence length="124" mass="13340">MAELQSTREILSILERTVGESIQQVQILGINSLKSVSPSPQDLAGSTITNVTASARVVRIDLDRFFATIDLQRTGRLIWRETAEPAQIGHSSLPTVRVLLGSGSAVDFAEPAKTKRISVVLGVS</sequence>
<proteinExistence type="predicted"/>
<dbReference type="SUPFAM" id="SSF81624">
    <property type="entry name" value="N-terminal domain of MutM-like DNA repair proteins"/>
    <property type="match status" value="1"/>
</dbReference>
<organism evidence="2 3">
    <name type="scientific">Cellulomonas composti</name>
    <dbReference type="NCBI Taxonomy" id="266130"/>
    <lineage>
        <taxon>Bacteria</taxon>
        <taxon>Bacillati</taxon>
        <taxon>Actinomycetota</taxon>
        <taxon>Actinomycetes</taxon>
        <taxon>Micrococcales</taxon>
        <taxon>Cellulomonadaceae</taxon>
        <taxon>Cellulomonas</taxon>
    </lineage>
</organism>
<evidence type="ECO:0000313" key="3">
    <source>
        <dbReference type="Proteomes" id="UP000321720"/>
    </source>
</evidence>
<dbReference type="OrthoDB" id="5146516at2"/>
<feature type="domain" description="Formamidopyrimidine-DNA glycosylase catalytic" evidence="1">
    <location>
        <begin position="1"/>
        <end position="111"/>
    </location>
</feature>
<dbReference type="Proteomes" id="UP000321720">
    <property type="component" value="Unassembled WGS sequence"/>
</dbReference>
<dbReference type="AlphaFoldDB" id="A0A511JEA3"/>
<dbReference type="InterPro" id="IPR035937">
    <property type="entry name" value="FPG_N"/>
</dbReference>
<dbReference type="GO" id="GO:0019104">
    <property type="term" value="F:DNA N-glycosylase activity"/>
    <property type="evidence" value="ECO:0007669"/>
    <property type="project" value="InterPro"/>
</dbReference>
<dbReference type="GO" id="GO:0003906">
    <property type="term" value="F:DNA-(apurinic or apyrimidinic site) endonuclease activity"/>
    <property type="evidence" value="ECO:0007669"/>
    <property type="project" value="InterPro"/>
</dbReference>
<dbReference type="GO" id="GO:0006284">
    <property type="term" value="P:base-excision repair"/>
    <property type="evidence" value="ECO:0007669"/>
    <property type="project" value="InterPro"/>
</dbReference>
<evidence type="ECO:0000259" key="1">
    <source>
        <dbReference type="Pfam" id="PF01149"/>
    </source>
</evidence>
<dbReference type="GO" id="GO:0008270">
    <property type="term" value="F:zinc ion binding"/>
    <property type="evidence" value="ECO:0007669"/>
    <property type="project" value="InterPro"/>
</dbReference>
<evidence type="ECO:0000313" key="2">
    <source>
        <dbReference type="EMBL" id="GEL96119.1"/>
    </source>
</evidence>
<name>A0A511JEA3_9CELL</name>
<keyword evidence="3" id="KW-1185">Reference proteome</keyword>
<reference evidence="2 3" key="1">
    <citation type="submission" date="2019-07" db="EMBL/GenBank/DDBJ databases">
        <title>Whole genome shotgun sequence of Cellulomonas composti NBRC 100758.</title>
        <authorList>
            <person name="Hosoyama A."/>
            <person name="Uohara A."/>
            <person name="Ohji S."/>
            <person name="Ichikawa N."/>
        </authorList>
    </citation>
    <scope>NUCLEOTIDE SEQUENCE [LARGE SCALE GENOMIC DNA]</scope>
    <source>
        <strain evidence="2 3">NBRC 100758</strain>
    </source>
</reference>
<accession>A0A511JEA3</accession>
<comment type="caution">
    <text evidence="2">The sequence shown here is derived from an EMBL/GenBank/DDBJ whole genome shotgun (WGS) entry which is preliminary data.</text>
</comment>
<dbReference type="Gene3D" id="3.20.190.10">
    <property type="entry name" value="MutM-like, N-terminal"/>
    <property type="match status" value="1"/>
</dbReference>
<protein>
    <recommendedName>
        <fullName evidence="1">Formamidopyrimidine-DNA glycosylase catalytic domain-containing protein</fullName>
    </recommendedName>
</protein>